<dbReference type="EMBL" id="JAZIBG010000036">
    <property type="protein sequence ID" value="MEF7615758.1"/>
    <property type="molecule type" value="Genomic_DNA"/>
</dbReference>
<reference evidence="2 3" key="1">
    <citation type="submission" date="2024-02" db="EMBL/GenBank/DDBJ databases">
        <title>Genome sequence of Aquincola sp. MAHUQ-54.</title>
        <authorList>
            <person name="Huq M.A."/>
        </authorList>
    </citation>
    <scope>NUCLEOTIDE SEQUENCE [LARGE SCALE GENOMIC DNA]</scope>
    <source>
        <strain evidence="2 3">MAHUQ-54</strain>
    </source>
</reference>
<accession>A0AAW9QHD8</accession>
<sequence>MRAIPACRPGAQRAPAGADPTLSAEEIADTVQGLVRCKFGLPPEDAVTDWLVDRLGP</sequence>
<evidence type="ECO:0000256" key="1">
    <source>
        <dbReference type="SAM" id="MobiDB-lite"/>
    </source>
</evidence>
<dbReference type="RefSeq" id="WP_332291071.1">
    <property type="nucleotide sequence ID" value="NZ_JAZIBG010000036.1"/>
</dbReference>
<proteinExistence type="predicted"/>
<gene>
    <name evidence="2" type="ORF">V4F39_17725</name>
</gene>
<dbReference type="AlphaFoldDB" id="A0AAW9QHD8"/>
<comment type="caution">
    <text evidence="2">The sequence shown here is derived from an EMBL/GenBank/DDBJ whole genome shotgun (WGS) entry which is preliminary data.</text>
</comment>
<keyword evidence="3" id="KW-1185">Reference proteome</keyword>
<feature type="region of interest" description="Disordered" evidence="1">
    <location>
        <begin position="1"/>
        <end position="21"/>
    </location>
</feature>
<name>A0AAW9QHD8_9BURK</name>
<organism evidence="2 3">
    <name type="scientific">Aquincola agrisoli</name>
    <dbReference type="NCBI Taxonomy" id="3119538"/>
    <lineage>
        <taxon>Bacteria</taxon>
        <taxon>Pseudomonadati</taxon>
        <taxon>Pseudomonadota</taxon>
        <taxon>Betaproteobacteria</taxon>
        <taxon>Burkholderiales</taxon>
        <taxon>Sphaerotilaceae</taxon>
        <taxon>Aquincola</taxon>
    </lineage>
</organism>
<protein>
    <submittedName>
        <fullName evidence="2">Uncharacterized protein</fullName>
    </submittedName>
</protein>
<evidence type="ECO:0000313" key="2">
    <source>
        <dbReference type="EMBL" id="MEF7615758.1"/>
    </source>
</evidence>
<evidence type="ECO:0000313" key="3">
    <source>
        <dbReference type="Proteomes" id="UP001336250"/>
    </source>
</evidence>
<dbReference type="Proteomes" id="UP001336250">
    <property type="component" value="Unassembled WGS sequence"/>
</dbReference>